<accession>A0A6J6YT63</accession>
<gene>
    <name evidence="1" type="ORF">UFOPK3046_01197</name>
</gene>
<reference evidence="1" key="1">
    <citation type="submission" date="2020-05" db="EMBL/GenBank/DDBJ databases">
        <authorList>
            <person name="Chiriac C."/>
            <person name="Salcher M."/>
            <person name="Ghai R."/>
            <person name="Kavagutti S V."/>
        </authorList>
    </citation>
    <scope>NUCLEOTIDE SEQUENCE</scope>
</reference>
<dbReference type="EMBL" id="CAFAAQ010000109">
    <property type="protein sequence ID" value="CAB4811725.1"/>
    <property type="molecule type" value="Genomic_DNA"/>
</dbReference>
<dbReference type="AlphaFoldDB" id="A0A6J6YT63"/>
<sequence length="58" mass="6025">MVVGGKVVTVTAGARSEYRLDPLGYQSGKSLIDVVVVDCSGAKAVVVEILVELFSEAV</sequence>
<name>A0A6J6YT63_9ZZZZ</name>
<organism evidence="1">
    <name type="scientific">freshwater metagenome</name>
    <dbReference type="NCBI Taxonomy" id="449393"/>
    <lineage>
        <taxon>unclassified sequences</taxon>
        <taxon>metagenomes</taxon>
        <taxon>ecological metagenomes</taxon>
    </lineage>
</organism>
<protein>
    <submittedName>
        <fullName evidence="1">Unannotated protein</fullName>
    </submittedName>
</protein>
<evidence type="ECO:0000313" key="1">
    <source>
        <dbReference type="EMBL" id="CAB4811725.1"/>
    </source>
</evidence>
<proteinExistence type="predicted"/>